<keyword evidence="1" id="KW-0472">Membrane</keyword>
<dbReference type="EMBL" id="QRBB01000001">
    <property type="protein sequence ID" value="RDS77981.1"/>
    <property type="molecule type" value="Genomic_DNA"/>
</dbReference>
<feature type="transmembrane region" description="Helical" evidence="1">
    <location>
        <begin position="42"/>
        <end position="59"/>
    </location>
</feature>
<feature type="transmembrane region" description="Helical" evidence="1">
    <location>
        <begin position="17"/>
        <end position="36"/>
    </location>
</feature>
<sequence length="156" mass="17014">MPYDPHALTPEGRNLQFVVMWLGLVATIICLVQYVFLPDLHWMAIGYGVIVAGLINAGFSYGSDDYFRSQCHVGMRWSIVLVAIYLSVLFILSVSDLAYVAGYRVSAGGAPDRMPMNAAGYANDATLLAMIVSLAFYAGFASAMLRDRFALGGDRE</sequence>
<dbReference type="RefSeq" id="WP_115492211.1">
    <property type="nucleotide sequence ID" value="NZ_JACHWW010000001.1"/>
</dbReference>
<evidence type="ECO:0000313" key="3">
    <source>
        <dbReference type="Proteomes" id="UP000254101"/>
    </source>
</evidence>
<protein>
    <submittedName>
        <fullName evidence="2">Uncharacterized protein</fullName>
    </submittedName>
</protein>
<accession>A0A395LM84</accession>
<feature type="transmembrane region" description="Helical" evidence="1">
    <location>
        <begin position="125"/>
        <end position="145"/>
    </location>
</feature>
<evidence type="ECO:0000256" key="1">
    <source>
        <dbReference type="SAM" id="Phobius"/>
    </source>
</evidence>
<gene>
    <name evidence="2" type="ORF">DL238_10470</name>
</gene>
<name>A0A395LM84_9SPHN</name>
<organism evidence="2 3">
    <name type="scientific">Alteriqipengyuania lutimaris</name>
    <dbReference type="NCBI Taxonomy" id="1538146"/>
    <lineage>
        <taxon>Bacteria</taxon>
        <taxon>Pseudomonadati</taxon>
        <taxon>Pseudomonadota</taxon>
        <taxon>Alphaproteobacteria</taxon>
        <taxon>Sphingomonadales</taxon>
        <taxon>Erythrobacteraceae</taxon>
        <taxon>Alteriqipengyuania</taxon>
    </lineage>
</organism>
<keyword evidence="1" id="KW-0812">Transmembrane</keyword>
<proteinExistence type="predicted"/>
<keyword evidence="1" id="KW-1133">Transmembrane helix</keyword>
<keyword evidence="3" id="KW-1185">Reference proteome</keyword>
<reference evidence="2 3" key="1">
    <citation type="submission" date="2018-07" db="EMBL/GenBank/DDBJ databases">
        <title>Erythrobacter nanhaiensis sp. nov., a novel member of the genus Erythrobacter isolated from the South China Sea.</title>
        <authorList>
            <person name="Chen X."/>
            <person name="Liu J."/>
        </authorList>
    </citation>
    <scope>NUCLEOTIDE SEQUENCE [LARGE SCALE GENOMIC DNA]</scope>
    <source>
        <strain evidence="2 3">S-5</strain>
    </source>
</reference>
<evidence type="ECO:0000313" key="2">
    <source>
        <dbReference type="EMBL" id="RDS77981.1"/>
    </source>
</evidence>
<feature type="transmembrane region" description="Helical" evidence="1">
    <location>
        <begin position="79"/>
        <end position="105"/>
    </location>
</feature>
<comment type="caution">
    <text evidence="2">The sequence shown here is derived from an EMBL/GenBank/DDBJ whole genome shotgun (WGS) entry which is preliminary data.</text>
</comment>
<dbReference type="AlphaFoldDB" id="A0A395LM84"/>
<dbReference type="OrthoDB" id="7408956at2"/>
<dbReference type="Proteomes" id="UP000254101">
    <property type="component" value="Unassembled WGS sequence"/>
</dbReference>